<dbReference type="EMBL" id="CM042062">
    <property type="protein sequence ID" value="KAI3669603.1"/>
    <property type="molecule type" value="Genomic_DNA"/>
</dbReference>
<dbReference type="Proteomes" id="UP001055879">
    <property type="component" value="Linkage Group LG16"/>
</dbReference>
<accession>A0ACB8XPR6</accession>
<proteinExistence type="predicted"/>
<protein>
    <submittedName>
        <fullName evidence="1">Uncharacterized protein</fullName>
    </submittedName>
</protein>
<organism evidence="1 2">
    <name type="scientific">Arctium lappa</name>
    <name type="common">Greater burdock</name>
    <name type="synonym">Lappa major</name>
    <dbReference type="NCBI Taxonomy" id="4217"/>
    <lineage>
        <taxon>Eukaryota</taxon>
        <taxon>Viridiplantae</taxon>
        <taxon>Streptophyta</taxon>
        <taxon>Embryophyta</taxon>
        <taxon>Tracheophyta</taxon>
        <taxon>Spermatophyta</taxon>
        <taxon>Magnoliopsida</taxon>
        <taxon>eudicotyledons</taxon>
        <taxon>Gunneridae</taxon>
        <taxon>Pentapetalae</taxon>
        <taxon>asterids</taxon>
        <taxon>campanulids</taxon>
        <taxon>Asterales</taxon>
        <taxon>Asteraceae</taxon>
        <taxon>Carduoideae</taxon>
        <taxon>Cardueae</taxon>
        <taxon>Arctiinae</taxon>
        <taxon>Arctium</taxon>
    </lineage>
</organism>
<reference evidence="2" key="1">
    <citation type="journal article" date="2022" name="Mol. Ecol. Resour.">
        <title>The genomes of chicory, endive, great burdock and yacon provide insights into Asteraceae palaeo-polyploidization history and plant inulin production.</title>
        <authorList>
            <person name="Fan W."/>
            <person name="Wang S."/>
            <person name="Wang H."/>
            <person name="Wang A."/>
            <person name="Jiang F."/>
            <person name="Liu H."/>
            <person name="Zhao H."/>
            <person name="Xu D."/>
            <person name="Zhang Y."/>
        </authorList>
    </citation>
    <scope>NUCLEOTIDE SEQUENCE [LARGE SCALE GENOMIC DNA]</scope>
    <source>
        <strain evidence="2">cv. Niubang</strain>
    </source>
</reference>
<evidence type="ECO:0000313" key="1">
    <source>
        <dbReference type="EMBL" id="KAI3669603.1"/>
    </source>
</evidence>
<comment type="caution">
    <text evidence="1">The sequence shown here is derived from an EMBL/GenBank/DDBJ whole genome shotgun (WGS) entry which is preliminary data.</text>
</comment>
<sequence>MLISIALLWIEFDLSFLSPFFFLSFAPCKIIFVGYTGIWDLIPRKLTLKGLSSGSSFLLSLQPFLHHFHFHEFELLKFLYFKTMDGNKNSSKFFGSRNNKIYMDLKLIIREHALQFLPAKSLFKFRRVCRDWKLMISTPFFAHNQSLSFSSVSGLFHQAPGGQPTFISLDPEACGVPDPSLKFLPVPVDIVASSNGLLCCHAQTGDNAYYICNPATMQWKKLPNPTMEHGREPAVVLIFKPSLLNFVAEYKLICGFRSVDMDDATEFEIYSSKDDSWKVSGEMNFAAKKLVPKSGVSINDVVYWQTCYGGILAYDLTKDRSQIIHGCHSTNGTLGELNGKLCTAFTFGQTLTVSVISNIYSNTMQMSSHAKLWDDKLRIPLSGEVLEGNSYDQFPVLYVGSEAVFLFSGQHIYRVDLKTKEVKFVVEAARFDRKALPYVNSLVAL</sequence>
<name>A0ACB8XPR6_ARCLA</name>
<gene>
    <name evidence="1" type="ORF">L6452_40884</name>
</gene>
<evidence type="ECO:0000313" key="2">
    <source>
        <dbReference type="Proteomes" id="UP001055879"/>
    </source>
</evidence>
<reference evidence="1 2" key="2">
    <citation type="journal article" date="2022" name="Mol. Ecol. Resour.">
        <title>The genomes of chicory, endive, great burdock and yacon provide insights into Asteraceae paleo-polyploidization history and plant inulin production.</title>
        <authorList>
            <person name="Fan W."/>
            <person name="Wang S."/>
            <person name="Wang H."/>
            <person name="Wang A."/>
            <person name="Jiang F."/>
            <person name="Liu H."/>
            <person name="Zhao H."/>
            <person name="Xu D."/>
            <person name="Zhang Y."/>
        </authorList>
    </citation>
    <scope>NUCLEOTIDE SEQUENCE [LARGE SCALE GENOMIC DNA]</scope>
    <source>
        <strain evidence="2">cv. Niubang</strain>
    </source>
</reference>
<keyword evidence="2" id="KW-1185">Reference proteome</keyword>